<evidence type="ECO:0000256" key="5">
    <source>
        <dbReference type="ARBA" id="ARBA00023242"/>
    </source>
</evidence>
<name>A0A6A6I0W7_9PLEO</name>
<feature type="compositionally biased region" description="Basic and acidic residues" evidence="6">
    <location>
        <begin position="103"/>
        <end position="113"/>
    </location>
</feature>
<dbReference type="EMBL" id="ML987204">
    <property type="protein sequence ID" value="KAF2243961.1"/>
    <property type="molecule type" value="Genomic_DNA"/>
</dbReference>
<comment type="subcellular location">
    <subcellularLocation>
        <location evidence="1">Nucleus</location>
    </subcellularLocation>
</comment>
<evidence type="ECO:0000313" key="9">
    <source>
        <dbReference type="Proteomes" id="UP000800094"/>
    </source>
</evidence>
<sequence>MDGTGTLPPLLAQKTCVQCKSSKKKCDKLLPACSRCLRYCTHRSPSAESDIPQPLTTDCRLSLGCSYPERDRQDESDVNYHRNDSRFDEVFRRLNTIEAHVFSRGEGHRRTPAQEKSPATLSEPEGARNPLSLAVNPETLEPQYLGLVLWASVVRALDEHETNIAATAQQYFASTHKWLPIITQAKFERERLKHFDNFHISQSSDKFLLIVFAMHLVVTPISQHPQAESITQSIWYRTCKYHFAQHVALSHPSLELIQAGMLIALFEHVQCVEQRALTTLGICVRLAYDLELDEVVARQSSRGPGEMVLEEEEIVLTWWGLSRLERYLNMPPLAIPKQPSLPFQSYKDSIDNHRVLQGPPMVGFRTLDPNTVEAHIFELEAVPVIPRLLHS</sequence>
<keyword evidence="9" id="KW-1185">Reference proteome</keyword>
<dbReference type="CDD" id="cd12148">
    <property type="entry name" value="fungal_TF_MHR"/>
    <property type="match status" value="1"/>
</dbReference>
<accession>A0A6A6I0W7</accession>
<dbReference type="GeneID" id="54580496"/>
<keyword evidence="4" id="KW-0804">Transcription</keyword>
<gene>
    <name evidence="8" type="ORF">BU26DRAFT_509706</name>
</gene>
<dbReference type="RefSeq" id="XP_033678965.1">
    <property type="nucleotide sequence ID" value="XM_033827166.1"/>
</dbReference>
<dbReference type="SUPFAM" id="SSF57701">
    <property type="entry name" value="Zn2/Cys6 DNA-binding domain"/>
    <property type="match status" value="1"/>
</dbReference>
<feature type="region of interest" description="Disordered" evidence="6">
    <location>
        <begin position="103"/>
        <end position="128"/>
    </location>
</feature>
<dbReference type="GO" id="GO:0008270">
    <property type="term" value="F:zinc ion binding"/>
    <property type="evidence" value="ECO:0007669"/>
    <property type="project" value="InterPro"/>
</dbReference>
<feature type="domain" description="Xylanolytic transcriptional activator regulatory" evidence="7">
    <location>
        <begin position="169"/>
        <end position="301"/>
    </location>
</feature>
<keyword evidence="5" id="KW-0539">Nucleus</keyword>
<proteinExistence type="predicted"/>
<dbReference type="PANTHER" id="PTHR47338:SF20">
    <property type="entry name" value="ZN(II)2CYS6 TRANSCRIPTION FACTOR (EUROFUNG)"/>
    <property type="match status" value="1"/>
</dbReference>
<dbReference type="Proteomes" id="UP000800094">
    <property type="component" value="Unassembled WGS sequence"/>
</dbReference>
<evidence type="ECO:0000256" key="4">
    <source>
        <dbReference type="ARBA" id="ARBA00023163"/>
    </source>
</evidence>
<dbReference type="GO" id="GO:0006351">
    <property type="term" value="P:DNA-templated transcription"/>
    <property type="evidence" value="ECO:0007669"/>
    <property type="project" value="InterPro"/>
</dbReference>
<dbReference type="InterPro" id="IPR007219">
    <property type="entry name" value="XnlR_reg_dom"/>
</dbReference>
<evidence type="ECO:0000256" key="1">
    <source>
        <dbReference type="ARBA" id="ARBA00004123"/>
    </source>
</evidence>
<keyword evidence="2" id="KW-0479">Metal-binding</keyword>
<protein>
    <recommendedName>
        <fullName evidence="7">Xylanolytic transcriptional activator regulatory domain-containing protein</fullName>
    </recommendedName>
</protein>
<keyword evidence="3" id="KW-0805">Transcription regulation</keyword>
<dbReference type="InterPro" id="IPR050815">
    <property type="entry name" value="TF_fung"/>
</dbReference>
<evidence type="ECO:0000256" key="2">
    <source>
        <dbReference type="ARBA" id="ARBA00022723"/>
    </source>
</evidence>
<dbReference type="Pfam" id="PF04082">
    <property type="entry name" value="Fungal_trans"/>
    <property type="match status" value="1"/>
</dbReference>
<evidence type="ECO:0000256" key="3">
    <source>
        <dbReference type="ARBA" id="ARBA00023015"/>
    </source>
</evidence>
<dbReference type="GO" id="GO:0005634">
    <property type="term" value="C:nucleus"/>
    <property type="evidence" value="ECO:0007669"/>
    <property type="project" value="UniProtKB-SubCell"/>
</dbReference>
<dbReference type="PANTHER" id="PTHR47338">
    <property type="entry name" value="ZN(II)2CYS6 TRANSCRIPTION FACTOR (EUROFUNG)-RELATED"/>
    <property type="match status" value="1"/>
</dbReference>
<organism evidence="8 9">
    <name type="scientific">Trematosphaeria pertusa</name>
    <dbReference type="NCBI Taxonomy" id="390896"/>
    <lineage>
        <taxon>Eukaryota</taxon>
        <taxon>Fungi</taxon>
        <taxon>Dikarya</taxon>
        <taxon>Ascomycota</taxon>
        <taxon>Pezizomycotina</taxon>
        <taxon>Dothideomycetes</taxon>
        <taxon>Pleosporomycetidae</taxon>
        <taxon>Pleosporales</taxon>
        <taxon>Massarineae</taxon>
        <taxon>Trematosphaeriaceae</taxon>
        <taxon>Trematosphaeria</taxon>
    </lineage>
</organism>
<evidence type="ECO:0000259" key="7">
    <source>
        <dbReference type="Pfam" id="PF04082"/>
    </source>
</evidence>
<reference evidence="8" key="1">
    <citation type="journal article" date="2020" name="Stud. Mycol.">
        <title>101 Dothideomycetes genomes: a test case for predicting lifestyles and emergence of pathogens.</title>
        <authorList>
            <person name="Haridas S."/>
            <person name="Albert R."/>
            <person name="Binder M."/>
            <person name="Bloem J."/>
            <person name="Labutti K."/>
            <person name="Salamov A."/>
            <person name="Andreopoulos B."/>
            <person name="Baker S."/>
            <person name="Barry K."/>
            <person name="Bills G."/>
            <person name="Bluhm B."/>
            <person name="Cannon C."/>
            <person name="Castanera R."/>
            <person name="Culley D."/>
            <person name="Daum C."/>
            <person name="Ezra D."/>
            <person name="Gonzalez J."/>
            <person name="Henrissat B."/>
            <person name="Kuo A."/>
            <person name="Liang C."/>
            <person name="Lipzen A."/>
            <person name="Lutzoni F."/>
            <person name="Magnuson J."/>
            <person name="Mondo S."/>
            <person name="Nolan M."/>
            <person name="Ohm R."/>
            <person name="Pangilinan J."/>
            <person name="Park H.-J."/>
            <person name="Ramirez L."/>
            <person name="Alfaro M."/>
            <person name="Sun H."/>
            <person name="Tritt A."/>
            <person name="Yoshinaga Y."/>
            <person name="Zwiers L.-H."/>
            <person name="Turgeon B."/>
            <person name="Goodwin S."/>
            <person name="Spatafora J."/>
            <person name="Crous P."/>
            <person name="Grigoriev I."/>
        </authorList>
    </citation>
    <scope>NUCLEOTIDE SEQUENCE</scope>
    <source>
        <strain evidence="8">CBS 122368</strain>
    </source>
</reference>
<evidence type="ECO:0000256" key="6">
    <source>
        <dbReference type="SAM" id="MobiDB-lite"/>
    </source>
</evidence>
<dbReference type="AlphaFoldDB" id="A0A6A6I0W7"/>
<evidence type="ECO:0000313" key="8">
    <source>
        <dbReference type="EMBL" id="KAF2243961.1"/>
    </source>
</evidence>
<dbReference type="GO" id="GO:0000981">
    <property type="term" value="F:DNA-binding transcription factor activity, RNA polymerase II-specific"/>
    <property type="evidence" value="ECO:0007669"/>
    <property type="project" value="InterPro"/>
</dbReference>
<dbReference type="OrthoDB" id="3862662at2759"/>
<dbReference type="GO" id="GO:0003677">
    <property type="term" value="F:DNA binding"/>
    <property type="evidence" value="ECO:0007669"/>
    <property type="project" value="InterPro"/>
</dbReference>
<dbReference type="InterPro" id="IPR036864">
    <property type="entry name" value="Zn2-C6_fun-type_DNA-bd_sf"/>
</dbReference>